<dbReference type="GO" id="GO:0004799">
    <property type="term" value="F:thymidylate synthase activity"/>
    <property type="evidence" value="ECO:0007669"/>
    <property type="project" value="UniProtKB-UniRule"/>
</dbReference>
<dbReference type="InterPro" id="IPR000398">
    <property type="entry name" value="Thymidylate_synthase"/>
</dbReference>
<feature type="active site" evidence="6">
    <location>
        <position position="143"/>
    </location>
</feature>
<dbReference type="PANTHER" id="PTHR11548">
    <property type="entry name" value="THYMIDYLATE SYNTHASE 1"/>
    <property type="match status" value="1"/>
</dbReference>
<comment type="catalytic activity">
    <reaction evidence="5">
        <text>dUMP + (6R)-5,10-methylene-5,6,7,8-tetrahydrofolate = 7,8-dihydrofolate + dTMP</text>
        <dbReference type="Rhea" id="RHEA:12104"/>
        <dbReference type="ChEBI" id="CHEBI:15636"/>
        <dbReference type="ChEBI" id="CHEBI:57451"/>
        <dbReference type="ChEBI" id="CHEBI:63528"/>
        <dbReference type="ChEBI" id="CHEBI:246422"/>
        <dbReference type="EC" id="2.1.1.45"/>
    </reaction>
</comment>
<proteinExistence type="inferred from homology"/>
<gene>
    <name evidence="8" type="primary">thyA1</name>
    <name evidence="5" type="synonym">thyA</name>
    <name evidence="8" type="ORF">CLVI_29870</name>
</gene>
<comment type="similarity">
    <text evidence="5">Belongs to the thymidylate synthase family. Bacterial-type ThyA subfamily.</text>
</comment>
<comment type="caution">
    <text evidence="8">The sequence shown here is derived from an EMBL/GenBank/DDBJ whole genome shotgun (WGS) entry which is preliminary data.</text>
</comment>
<feature type="domain" description="Thymidylate synthase/dCMP hydroxymethylase" evidence="7">
    <location>
        <begin position="6"/>
        <end position="263"/>
    </location>
</feature>
<comment type="subcellular location">
    <subcellularLocation>
        <location evidence="5">Cytoplasm</location>
    </subcellularLocation>
</comment>
<dbReference type="InterPro" id="IPR023451">
    <property type="entry name" value="Thymidate_synth/dCMP_Mease_dom"/>
</dbReference>
<dbReference type="Gene3D" id="3.30.572.10">
    <property type="entry name" value="Thymidylate synthase/dCMP hydroxymethylase domain"/>
    <property type="match status" value="1"/>
</dbReference>
<dbReference type="InterPro" id="IPR045097">
    <property type="entry name" value="Thymidate_synth/dCMP_Mease"/>
</dbReference>
<dbReference type="UniPathway" id="UPA00575"/>
<dbReference type="GO" id="GO:0006235">
    <property type="term" value="P:dTTP biosynthetic process"/>
    <property type="evidence" value="ECO:0007669"/>
    <property type="project" value="UniProtKB-UniRule"/>
</dbReference>
<dbReference type="EMBL" id="PVXQ01000043">
    <property type="protein sequence ID" value="PRR80759.1"/>
    <property type="molecule type" value="Genomic_DNA"/>
</dbReference>
<dbReference type="NCBIfam" id="NF002495">
    <property type="entry name" value="PRK01827.1-1"/>
    <property type="match status" value="1"/>
</dbReference>
<dbReference type="GO" id="GO:0005829">
    <property type="term" value="C:cytosol"/>
    <property type="evidence" value="ECO:0007669"/>
    <property type="project" value="TreeGrafter"/>
</dbReference>
<reference evidence="8 9" key="1">
    <citation type="submission" date="2018-03" db="EMBL/GenBank/DDBJ databases">
        <title>Genome sequence of Clostridium vincentii DSM 10228.</title>
        <authorList>
            <person name="Poehlein A."/>
            <person name="Daniel R."/>
        </authorList>
    </citation>
    <scope>NUCLEOTIDE SEQUENCE [LARGE SCALE GENOMIC DNA]</scope>
    <source>
        <strain evidence="8 9">DSM 10228</strain>
    </source>
</reference>
<evidence type="ECO:0000256" key="3">
    <source>
        <dbReference type="ARBA" id="ARBA00022679"/>
    </source>
</evidence>
<evidence type="ECO:0000259" key="7">
    <source>
        <dbReference type="Pfam" id="PF00303"/>
    </source>
</evidence>
<dbReference type="RefSeq" id="WP_106060892.1">
    <property type="nucleotide sequence ID" value="NZ_PVXQ01000043.1"/>
</dbReference>
<comment type="pathway">
    <text evidence="5">Pyrimidine metabolism; dTTP biosynthesis.</text>
</comment>
<dbReference type="OrthoDB" id="9774633at2"/>
<evidence type="ECO:0000256" key="4">
    <source>
        <dbReference type="ARBA" id="ARBA00022727"/>
    </source>
</evidence>
<organism evidence="8 9">
    <name type="scientific">Clostridium vincentii</name>
    <dbReference type="NCBI Taxonomy" id="52704"/>
    <lineage>
        <taxon>Bacteria</taxon>
        <taxon>Bacillati</taxon>
        <taxon>Bacillota</taxon>
        <taxon>Clostridia</taxon>
        <taxon>Eubacteriales</taxon>
        <taxon>Clostridiaceae</taxon>
        <taxon>Clostridium</taxon>
    </lineage>
</organism>
<accession>A0A2T0BA42</accession>
<evidence type="ECO:0000256" key="6">
    <source>
        <dbReference type="PROSITE-ProRule" id="PRU10016"/>
    </source>
</evidence>
<dbReference type="GO" id="GO:0006231">
    <property type="term" value="P:dTMP biosynthetic process"/>
    <property type="evidence" value="ECO:0007669"/>
    <property type="project" value="UniProtKB-UniRule"/>
</dbReference>
<keyword evidence="9" id="KW-1185">Reference proteome</keyword>
<dbReference type="InterPro" id="IPR020940">
    <property type="entry name" value="Thymidylate_synthase_AS"/>
</dbReference>
<feature type="binding site" description="in other chain" evidence="5">
    <location>
        <position position="174"/>
    </location>
    <ligand>
        <name>dUMP</name>
        <dbReference type="ChEBI" id="CHEBI:246422"/>
        <note>ligand shared between dimeric partners</note>
    </ligand>
</feature>
<comment type="function">
    <text evidence="5">Catalyzes the reductive methylation of 2'-deoxyuridine-5'-monophosphate (dUMP) to 2'-deoxythymidine-5'-monophosphate (dTMP) while utilizing 5,10-methylenetetrahydrofolate (mTHF) as the methyl donor and reductant in the reaction, yielding dihydrofolate (DHF) as a by-product. This enzymatic reaction provides an intracellular de novo source of dTMP, an essential precursor for DNA biosynthesis.</text>
</comment>
<comment type="caution">
    <text evidence="5">Lacks conserved residue(s) required for the propagation of feature annotation.</text>
</comment>
<evidence type="ECO:0000256" key="5">
    <source>
        <dbReference type="HAMAP-Rule" id="MF_00008"/>
    </source>
</evidence>
<dbReference type="PANTHER" id="PTHR11548:SF1">
    <property type="entry name" value="THYMIDYLATE SYNTHASE 1"/>
    <property type="match status" value="1"/>
</dbReference>
<dbReference type="GO" id="GO:0032259">
    <property type="term" value="P:methylation"/>
    <property type="evidence" value="ECO:0007669"/>
    <property type="project" value="UniProtKB-KW"/>
</dbReference>
<dbReference type="HAMAP" id="MF_00008">
    <property type="entry name" value="Thymidy_synth_bact"/>
    <property type="match status" value="1"/>
</dbReference>
<dbReference type="PROSITE" id="PS00091">
    <property type="entry name" value="THYMIDYLATE_SYNTHASE"/>
    <property type="match status" value="1"/>
</dbReference>
<feature type="active site" description="Nucleophile" evidence="5">
    <location>
        <position position="143"/>
    </location>
</feature>
<dbReference type="NCBIfam" id="TIGR03284">
    <property type="entry name" value="thym_sym"/>
    <property type="match status" value="1"/>
</dbReference>
<dbReference type="EC" id="2.1.1.45" evidence="1 5"/>
<dbReference type="Pfam" id="PF00303">
    <property type="entry name" value="Thymidylat_synt"/>
    <property type="match status" value="1"/>
</dbReference>
<dbReference type="InterPro" id="IPR036926">
    <property type="entry name" value="Thymidate_synth/dCMP_Mease_sf"/>
</dbReference>
<dbReference type="CDD" id="cd00351">
    <property type="entry name" value="TS_Pyrimidine_HMase"/>
    <property type="match status" value="1"/>
</dbReference>
<feature type="binding site" description="in other chain" evidence="5">
    <location>
        <position position="25"/>
    </location>
    <ligand>
        <name>dUMP</name>
        <dbReference type="ChEBI" id="CHEBI:246422"/>
        <note>ligand shared between dimeric partners</note>
    </ligand>
</feature>
<keyword evidence="4 5" id="KW-0545">Nucleotide biosynthesis</keyword>
<keyword evidence="5" id="KW-0963">Cytoplasm</keyword>
<feature type="binding site" evidence="5">
    <location>
        <position position="166"/>
    </location>
    <ligand>
        <name>(6R)-5,10-methylene-5,6,7,8-tetrahydrofolate</name>
        <dbReference type="ChEBI" id="CHEBI:15636"/>
    </ligand>
</feature>
<comment type="subunit">
    <text evidence="5">Homodimer.</text>
</comment>
<dbReference type="PRINTS" id="PR00108">
    <property type="entry name" value="THYMDSNTHASE"/>
</dbReference>
<evidence type="ECO:0000256" key="1">
    <source>
        <dbReference type="ARBA" id="ARBA00011947"/>
    </source>
</evidence>
<evidence type="ECO:0000256" key="2">
    <source>
        <dbReference type="ARBA" id="ARBA00022603"/>
    </source>
</evidence>
<name>A0A2T0BA42_9CLOT</name>
<feature type="binding site" evidence="5">
    <location>
        <begin position="123"/>
        <end position="124"/>
    </location>
    <ligand>
        <name>dUMP</name>
        <dbReference type="ChEBI" id="CHEBI:246422"/>
        <note>ligand shared between dimeric partners</note>
    </ligand>
</feature>
<feature type="binding site" description="in other chain" evidence="5">
    <location>
        <begin position="204"/>
        <end position="206"/>
    </location>
    <ligand>
        <name>dUMP</name>
        <dbReference type="ChEBI" id="CHEBI:246422"/>
        <note>ligand shared between dimeric partners</note>
    </ligand>
</feature>
<keyword evidence="3 5" id="KW-0808">Transferase</keyword>
<dbReference type="Proteomes" id="UP000239471">
    <property type="component" value="Unassembled WGS sequence"/>
</dbReference>
<dbReference type="SUPFAM" id="SSF55831">
    <property type="entry name" value="Thymidylate synthase/dCMP hydroxymethylase"/>
    <property type="match status" value="1"/>
</dbReference>
<evidence type="ECO:0000313" key="8">
    <source>
        <dbReference type="EMBL" id="PRR80759.1"/>
    </source>
</evidence>
<evidence type="ECO:0000313" key="9">
    <source>
        <dbReference type="Proteomes" id="UP000239471"/>
    </source>
</evidence>
<sequence>MSIYDKKYLSIIKDILDNGYYDKNRTAVATYKLPHQIMQFNLEKEFPILTTKFVAFKTSVKEMLWIYQKQSNKVEDLRQMNVKVWNEWEGEDGTIGKAYGYQVKKFHQIDQLIDALKNNPQDRRMMLNLWNWADLPEMNLAPCCFLTMWDVTDNKLNCMLVQRSGDMGLGVPFNTCQFAVLTHMLAQISGLKPGLLTHVINNAHVYENQVEGLKLQLTRENEAYPAPLFWINPEIKDFYAFTPDDIKLEDYKHHASIKMEVTV</sequence>
<dbReference type="AlphaFoldDB" id="A0A2T0BA42"/>
<keyword evidence="2 5" id="KW-0489">Methyltransferase</keyword>
<feature type="binding site" description="in other chain" evidence="5">
    <location>
        <begin position="163"/>
        <end position="166"/>
    </location>
    <ligand>
        <name>dUMP</name>
        <dbReference type="ChEBI" id="CHEBI:246422"/>
        <note>ligand shared between dimeric partners</note>
    </ligand>
</feature>
<protein>
    <recommendedName>
        <fullName evidence="1 5">Thymidylate synthase</fullName>
        <shortName evidence="5">TS</shortName>
        <shortName evidence="5">TSase</shortName>
        <ecNumber evidence="1 5">2.1.1.45</ecNumber>
    </recommendedName>
</protein>